<name>A0A3N4IL60_ASCIM</name>
<organism evidence="1 2">
    <name type="scientific">Ascobolus immersus RN42</name>
    <dbReference type="NCBI Taxonomy" id="1160509"/>
    <lineage>
        <taxon>Eukaryota</taxon>
        <taxon>Fungi</taxon>
        <taxon>Dikarya</taxon>
        <taxon>Ascomycota</taxon>
        <taxon>Pezizomycotina</taxon>
        <taxon>Pezizomycetes</taxon>
        <taxon>Pezizales</taxon>
        <taxon>Ascobolaceae</taxon>
        <taxon>Ascobolus</taxon>
    </lineage>
</organism>
<sequence>MAPRAVIPYDPPRRNFAKVIPYDHAYPAVDEIEDLLRAFKAVINEPSDAAETSHRFCSLENVEKIDVEGIFSSEHVTDEVKKLIEDVAKRLEQREILMRPSYEDLLLALKSLRNVFFKWTYSERQVLKGAGQDYYDMAVSRSNIYHAIFALGVALMDSYYTLFRLYHSGTGPAPPQLGERAWPTKDQPEALKAIHGLKLHSNFYTATVSPLLEIYTYKSLTDHADFVQRARDYAAIAFGHVLLFSACTTGVNDTIEAVRSRKKDWLTQLGDLKDFVVELGTTLKLELPELKNYINAIGDVENDQLEILLRTRGLFPYLRGQVNRDAAPPLEIPLPSLQAEFLIRFVRGRVTHYKTDLPMPMSSLEVFVGKLTLKLAAPLPERPPAAATS</sequence>
<keyword evidence="2" id="KW-1185">Reference proteome</keyword>
<dbReference type="AlphaFoldDB" id="A0A3N4IL60"/>
<evidence type="ECO:0000313" key="1">
    <source>
        <dbReference type="EMBL" id="RPA84870.1"/>
    </source>
</evidence>
<reference evidence="1 2" key="1">
    <citation type="journal article" date="2018" name="Nat. Ecol. Evol.">
        <title>Pezizomycetes genomes reveal the molecular basis of ectomycorrhizal truffle lifestyle.</title>
        <authorList>
            <person name="Murat C."/>
            <person name="Payen T."/>
            <person name="Noel B."/>
            <person name="Kuo A."/>
            <person name="Morin E."/>
            <person name="Chen J."/>
            <person name="Kohler A."/>
            <person name="Krizsan K."/>
            <person name="Balestrini R."/>
            <person name="Da Silva C."/>
            <person name="Montanini B."/>
            <person name="Hainaut M."/>
            <person name="Levati E."/>
            <person name="Barry K.W."/>
            <person name="Belfiori B."/>
            <person name="Cichocki N."/>
            <person name="Clum A."/>
            <person name="Dockter R.B."/>
            <person name="Fauchery L."/>
            <person name="Guy J."/>
            <person name="Iotti M."/>
            <person name="Le Tacon F."/>
            <person name="Lindquist E.A."/>
            <person name="Lipzen A."/>
            <person name="Malagnac F."/>
            <person name="Mello A."/>
            <person name="Molinier V."/>
            <person name="Miyauchi S."/>
            <person name="Poulain J."/>
            <person name="Riccioni C."/>
            <person name="Rubini A."/>
            <person name="Sitrit Y."/>
            <person name="Splivallo R."/>
            <person name="Traeger S."/>
            <person name="Wang M."/>
            <person name="Zifcakova L."/>
            <person name="Wipf D."/>
            <person name="Zambonelli A."/>
            <person name="Paolocci F."/>
            <person name="Nowrousian M."/>
            <person name="Ottonello S."/>
            <person name="Baldrian P."/>
            <person name="Spatafora J.W."/>
            <person name="Henrissat B."/>
            <person name="Nagy L.G."/>
            <person name="Aury J.M."/>
            <person name="Wincker P."/>
            <person name="Grigoriev I.V."/>
            <person name="Bonfante P."/>
            <person name="Martin F.M."/>
        </authorList>
    </citation>
    <scope>NUCLEOTIDE SEQUENCE [LARGE SCALE GENOMIC DNA]</scope>
    <source>
        <strain evidence="1 2">RN42</strain>
    </source>
</reference>
<protein>
    <submittedName>
        <fullName evidence="1">Uncharacterized protein</fullName>
    </submittedName>
</protein>
<accession>A0A3N4IL60</accession>
<evidence type="ECO:0000313" key="2">
    <source>
        <dbReference type="Proteomes" id="UP000275078"/>
    </source>
</evidence>
<dbReference type="EMBL" id="ML119656">
    <property type="protein sequence ID" value="RPA84870.1"/>
    <property type="molecule type" value="Genomic_DNA"/>
</dbReference>
<dbReference type="Proteomes" id="UP000275078">
    <property type="component" value="Unassembled WGS sequence"/>
</dbReference>
<proteinExistence type="predicted"/>
<gene>
    <name evidence="1" type="ORF">BJ508DRAFT_323064</name>
</gene>